<dbReference type="CDD" id="cd01650">
    <property type="entry name" value="RT_nLTR_like"/>
    <property type="match status" value="1"/>
</dbReference>
<dbReference type="STRING" id="31234.E3N4E6"/>
<evidence type="ECO:0000259" key="2">
    <source>
        <dbReference type="PROSITE" id="PS50878"/>
    </source>
</evidence>
<dbReference type="HOGENOM" id="CLU_442953_0_0_1"/>
<dbReference type="PRINTS" id="PR01345">
    <property type="entry name" value="CERVTRCPTASE"/>
</dbReference>
<dbReference type="PROSITE" id="PS50878">
    <property type="entry name" value="RT_POL"/>
    <property type="match status" value="1"/>
</dbReference>
<dbReference type="Pfam" id="PF00078">
    <property type="entry name" value="RVT_1"/>
    <property type="match status" value="1"/>
</dbReference>
<dbReference type="Proteomes" id="UP000008281">
    <property type="component" value="Unassembled WGS sequence"/>
</dbReference>
<dbReference type="OrthoDB" id="414730at2759"/>
<feature type="domain" description="Reverse transcriptase" evidence="2">
    <location>
        <begin position="277"/>
        <end position="522"/>
    </location>
</feature>
<dbReference type="EMBL" id="DS268525">
    <property type="protein sequence ID" value="EFO85461.1"/>
    <property type="molecule type" value="Genomic_DNA"/>
</dbReference>
<gene>
    <name evidence="3" type="ORF">CRE_22999</name>
</gene>
<dbReference type="KEGG" id="crq:GCK72_022443"/>
<evidence type="ECO:0000256" key="1">
    <source>
        <dbReference type="SAM" id="MobiDB-lite"/>
    </source>
</evidence>
<sequence>MTPDKNYTPVYIFDIRKLSTPEFRVPARSSRLTAMNFSSQGILHIGYLDGGIAIVKPDKCVKQWKINNWNHTEIKLIVSTKDNKPIVHQESSITLFKGVTSLDSEFVPKRSATLFYESKRYWYGCLFEGKLDESPFIAIRGPRDRNSSKIQFVRYSKNFKDEAAIYENGLATSVIFETWKNKVKNKNGYSSKASIFAAEFLSNYNTSPHTPPSSVPNNPSSSAHPQSSRDTFSPWVIKQVISKIPPKCGFSLHLANYFIIKNCATSLALPLSIIYSESLESSVVPSAWKHGTIIPVFKKGSPSSPQNYRPITLTDPFARIFERILCRQIRTDLGHRFSIHQHGFLARRSCPSSLVYSTANYKRILKTYHSLDVVFFDFRKAFDKVDHIILIKKLANFGLPNLYISWVEAFLNERTFSVMVNGSLDNKISPIPSGVPQGTVSGPFLFLIYINDLLLKLPPNIHFAAFADDIKLYSHDPVLLQHGINLVSNWASANALPLAHTKTSLLRLGPENSRHPFHVNSIPISESTVVRDLGLLTDSDLKFDLHISKLSSLALLRCNQLLKAFKSRSISLYRHLFNTYVLPLLEYCSVVYSPTPSSILSQKLEKPLRLFTRKVLQ</sequence>
<dbReference type="OMA" id="WNTAFAS"/>
<proteinExistence type="predicted"/>
<keyword evidence="4" id="KW-1185">Reference proteome</keyword>
<evidence type="ECO:0000313" key="4">
    <source>
        <dbReference type="Proteomes" id="UP000008281"/>
    </source>
</evidence>
<feature type="region of interest" description="Disordered" evidence="1">
    <location>
        <begin position="207"/>
        <end position="228"/>
    </location>
</feature>
<dbReference type="GeneID" id="9824963"/>
<organism evidence="4">
    <name type="scientific">Caenorhabditis remanei</name>
    <name type="common">Caenorhabditis vulgaris</name>
    <dbReference type="NCBI Taxonomy" id="31234"/>
    <lineage>
        <taxon>Eukaryota</taxon>
        <taxon>Metazoa</taxon>
        <taxon>Ecdysozoa</taxon>
        <taxon>Nematoda</taxon>
        <taxon>Chromadorea</taxon>
        <taxon>Rhabditida</taxon>
        <taxon>Rhabditina</taxon>
        <taxon>Rhabditomorpha</taxon>
        <taxon>Rhabditoidea</taxon>
        <taxon>Rhabditidae</taxon>
        <taxon>Peloderinae</taxon>
        <taxon>Caenorhabditis</taxon>
    </lineage>
</organism>
<protein>
    <recommendedName>
        <fullName evidence="2">Reverse transcriptase domain-containing protein</fullName>
    </recommendedName>
</protein>
<dbReference type="InterPro" id="IPR000477">
    <property type="entry name" value="RT_dom"/>
</dbReference>
<dbReference type="RefSeq" id="XP_003096695.2">
    <property type="nucleotide sequence ID" value="XM_003096647.2"/>
</dbReference>
<evidence type="ECO:0000313" key="3">
    <source>
        <dbReference type="EMBL" id="EFO85461.1"/>
    </source>
</evidence>
<dbReference type="AlphaFoldDB" id="E3N4E6"/>
<dbReference type="InterPro" id="IPR043502">
    <property type="entry name" value="DNA/RNA_pol_sf"/>
</dbReference>
<name>E3N4E6_CAERE</name>
<dbReference type="SUPFAM" id="SSF56672">
    <property type="entry name" value="DNA/RNA polymerases"/>
    <property type="match status" value="1"/>
</dbReference>
<reference evidence="3" key="1">
    <citation type="submission" date="2007-07" db="EMBL/GenBank/DDBJ databases">
        <title>PCAP assembly of the Caenorhabditis remanei genome.</title>
        <authorList>
            <consortium name="The Caenorhabditis remanei Sequencing Consortium"/>
            <person name="Wilson R.K."/>
        </authorList>
    </citation>
    <scope>NUCLEOTIDE SEQUENCE [LARGE SCALE GENOMIC DNA]</scope>
    <source>
        <strain evidence="3">PB4641</strain>
    </source>
</reference>
<dbReference type="CTD" id="9824963"/>
<dbReference type="InParanoid" id="E3N4E6"/>
<feature type="compositionally biased region" description="Low complexity" evidence="1">
    <location>
        <begin position="215"/>
        <end position="225"/>
    </location>
</feature>
<dbReference type="eggNOG" id="KOG1075">
    <property type="taxonomic scope" value="Eukaryota"/>
</dbReference>
<dbReference type="PANTHER" id="PTHR33332">
    <property type="entry name" value="REVERSE TRANSCRIPTASE DOMAIN-CONTAINING PROTEIN"/>
    <property type="match status" value="1"/>
</dbReference>
<accession>E3N4E6</accession>